<name>A0ACB0LHX9_TRIPR</name>
<evidence type="ECO:0000313" key="1">
    <source>
        <dbReference type="EMBL" id="CAJ2669124.1"/>
    </source>
</evidence>
<sequence>MRNRIWILLNDLSRGLINHLSAMFWLRKMVFGVAKEEDTVTEEIMTKLTVADEKEKEQEKKLCISSVEISSIGCLRKKKLLVLDLNGLLADIVFPRPKGAKPDAIVAKKAIFKRRFYHEFLNFCFERFEVAVWSSRLKKNVDHFIDYLMGDMKQRLIFCWDLSHCTATGFKTLENKRKPLVFKDLRKIWDMYDPNLPWEKGYYNESNTLLLDDSPYKALLNPPYNSIFPHTFTYENQNDDNSLAAGGDLRQYLDELANAENVVKYVEEHPFGQEPITEKNEFWDFYLNVINSLSVCQPEK</sequence>
<proteinExistence type="predicted"/>
<reference evidence="1" key="1">
    <citation type="submission" date="2023-10" db="EMBL/GenBank/DDBJ databases">
        <authorList>
            <person name="Rodriguez Cubillos JULIANA M."/>
            <person name="De Vega J."/>
        </authorList>
    </citation>
    <scope>NUCLEOTIDE SEQUENCE</scope>
</reference>
<dbReference type="EMBL" id="CASHSV030000615">
    <property type="protein sequence ID" value="CAJ2669124.1"/>
    <property type="molecule type" value="Genomic_DNA"/>
</dbReference>
<protein>
    <submittedName>
        <fullName evidence="1">Uncharacterized protein</fullName>
    </submittedName>
</protein>
<gene>
    <name evidence="1" type="ORF">MILVUS5_LOCUS33391</name>
</gene>
<dbReference type="Proteomes" id="UP001177021">
    <property type="component" value="Unassembled WGS sequence"/>
</dbReference>
<keyword evidence="2" id="KW-1185">Reference proteome</keyword>
<comment type="caution">
    <text evidence="1">The sequence shown here is derived from an EMBL/GenBank/DDBJ whole genome shotgun (WGS) entry which is preliminary data.</text>
</comment>
<evidence type="ECO:0000313" key="2">
    <source>
        <dbReference type="Proteomes" id="UP001177021"/>
    </source>
</evidence>
<organism evidence="1 2">
    <name type="scientific">Trifolium pratense</name>
    <name type="common">Red clover</name>
    <dbReference type="NCBI Taxonomy" id="57577"/>
    <lineage>
        <taxon>Eukaryota</taxon>
        <taxon>Viridiplantae</taxon>
        <taxon>Streptophyta</taxon>
        <taxon>Embryophyta</taxon>
        <taxon>Tracheophyta</taxon>
        <taxon>Spermatophyta</taxon>
        <taxon>Magnoliopsida</taxon>
        <taxon>eudicotyledons</taxon>
        <taxon>Gunneridae</taxon>
        <taxon>Pentapetalae</taxon>
        <taxon>rosids</taxon>
        <taxon>fabids</taxon>
        <taxon>Fabales</taxon>
        <taxon>Fabaceae</taxon>
        <taxon>Papilionoideae</taxon>
        <taxon>50 kb inversion clade</taxon>
        <taxon>NPAAA clade</taxon>
        <taxon>Hologalegina</taxon>
        <taxon>IRL clade</taxon>
        <taxon>Trifolieae</taxon>
        <taxon>Trifolium</taxon>
    </lineage>
</organism>
<accession>A0ACB0LHX9</accession>